<organism evidence="2 3">
    <name type="scientific">Macrostomum lignano</name>
    <dbReference type="NCBI Taxonomy" id="282301"/>
    <lineage>
        <taxon>Eukaryota</taxon>
        <taxon>Metazoa</taxon>
        <taxon>Spiralia</taxon>
        <taxon>Lophotrochozoa</taxon>
        <taxon>Platyhelminthes</taxon>
        <taxon>Rhabditophora</taxon>
        <taxon>Macrostomorpha</taxon>
        <taxon>Macrostomida</taxon>
        <taxon>Macrostomidae</taxon>
        <taxon>Macrostomum</taxon>
    </lineage>
</organism>
<feature type="region of interest" description="Disordered" evidence="1">
    <location>
        <begin position="1"/>
        <end position="36"/>
    </location>
</feature>
<evidence type="ECO:0000313" key="2">
    <source>
        <dbReference type="Proteomes" id="UP000095280"/>
    </source>
</evidence>
<name>A0A1I8F9N0_9PLAT</name>
<keyword evidence="2" id="KW-1185">Reference proteome</keyword>
<dbReference type="InterPro" id="IPR045864">
    <property type="entry name" value="aa-tRNA-synth_II/BPL/LPL"/>
</dbReference>
<dbReference type="WBParaSite" id="maker-unitig_25959-snap-gene-0.2-mRNA-1">
    <property type="protein sequence ID" value="maker-unitig_25959-snap-gene-0.2-mRNA-1"/>
    <property type="gene ID" value="maker-unitig_25959-snap-gene-0.2"/>
</dbReference>
<dbReference type="Gene3D" id="3.30.930.10">
    <property type="entry name" value="Bira Bifunctional Protein, Domain 2"/>
    <property type="match status" value="1"/>
</dbReference>
<protein>
    <submittedName>
        <fullName evidence="3">Uncharacterized protein</fullName>
    </submittedName>
</protein>
<accession>A0A1I8F9N0</accession>
<dbReference type="AlphaFoldDB" id="A0A1I8F9N0"/>
<proteinExistence type="predicted"/>
<feature type="region of interest" description="Disordered" evidence="1">
    <location>
        <begin position="67"/>
        <end position="91"/>
    </location>
</feature>
<evidence type="ECO:0000313" key="3">
    <source>
        <dbReference type="WBParaSite" id="maker-unitig_25959-snap-gene-0.2-mRNA-1"/>
    </source>
</evidence>
<sequence length="255" mass="27349">IRHRGAGTGNALTQPREFKPHVRHRSGRRQQAAGRPAPGLCLVSELSLPLLSVEDQSAALIDGANLAPTGRLSSNLPNSSPSDGGIDPRRLRFPQHPPCEMAHYAADCWDAECLLTTAAGVDWVDRSFTPSVVEPSSASALVVGHSLSTTYSRGRAETKLDDLFEPALGSHPTTAPLLPMNGGQPRCAAHPSLRIGDCCRSRISPACVDSPIARRLHRKSTPGATNSSCRSLITLIRISCRGQGRRFEANWIPIC</sequence>
<evidence type="ECO:0000256" key="1">
    <source>
        <dbReference type="SAM" id="MobiDB-lite"/>
    </source>
</evidence>
<reference evidence="3" key="1">
    <citation type="submission" date="2016-11" db="UniProtKB">
        <authorList>
            <consortium name="WormBaseParasite"/>
        </authorList>
    </citation>
    <scope>IDENTIFICATION</scope>
</reference>
<feature type="compositionally biased region" description="Low complexity" evidence="1">
    <location>
        <begin position="72"/>
        <end position="82"/>
    </location>
</feature>
<dbReference type="Proteomes" id="UP000095280">
    <property type="component" value="Unplaced"/>
</dbReference>